<protein>
    <submittedName>
        <fullName evidence="2">Putative PurR-regulated permease PerM</fullName>
    </submittedName>
</protein>
<dbReference type="AlphaFoldDB" id="A0A7X0G6Y0"/>
<dbReference type="Proteomes" id="UP000546324">
    <property type="component" value="Unassembled WGS sequence"/>
</dbReference>
<organism evidence="2 3">
    <name type="scientific">Actinomadura coerulea</name>
    <dbReference type="NCBI Taxonomy" id="46159"/>
    <lineage>
        <taxon>Bacteria</taxon>
        <taxon>Bacillati</taxon>
        <taxon>Actinomycetota</taxon>
        <taxon>Actinomycetes</taxon>
        <taxon>Streptosporangiales</taxon>
        <taxon>Thermomonosporaceae</taxon>
        <taxon>Actinomadura</taxon>
    </lineage>
</organism>
<dbReference type="EMBL" id="JACHMQ010000001">
    <property type="protein sequence ID" value="MBB6399802.1"/>
    <property type="molecule type" value="Genomic_DNA"/>
</dbReference>
<keyword evidence="1" id="KW-0472">Membrane</keyword>
<dbReference type="RefSeq" id="WP_185031895.1">
    <property type="nucleotide sequence ID" value="NZ_JACHMQ010000001.1"/>
</dbReference>
<keyword evidence="1" id="KW-1133">Transmembrane helix</keyword>
<feature type="transmembrane region" description="Helical" evidence="1">
    <location>
        <begin position="31"/>
        <end position="48"/>
    </location>
</feature>
<name>A0A7X0G6Y0_9ACTN</name>
<proteinExistence type="predicted"/>
<evidence type="ECO:0000256" key="1">
    <source>
        <dbReference type="SAM" id="Phobius"/>
    </source>
</evidence>
<accession>A0A7X0G6Y0</accession>
<keyword evidence="1" id="KW-0812">Transmembrane</keyword>
<comment type="caution">
    <text evidence="2">The sequence shown here is derived from an EMBL/GenBank/DDBJ whole genome shotgun (WGS) entry which is preliminary data.</text>
</comment>
<evidence type="ECO:0000313" key="3">
    <source>
        <dbReference type="Proteomes" id="UP000546324"/>
    </source>
</evidence>
<evidence type="ECO:0000313" key="2">
    <source>
        <dbReference type="EMBL" id="MBB6399802.1"/>
    </source>
</evidence>
<keyword evidence="3" id="KW-1185">Reference proteome</keyword>
<gene>
    <name evidence="2" type="ORF">BKA00_006716</name>
</gene>
<reference evidence="2 3" key="1">
    <citation type="submission" date="2020-08" db="EMBL/GenBank/DDBJ databases">
        <title>Sequencing the genomes of 1000 actinobacteria strains.</title>
        <authorList>
            <person name="Klenk H.-P."/>
        </authorList>
    </citation>
    <scope>NUCLEOTIDE SEQUENCE [LARGE SCALE GENOMIC DNA]</scope>
    <source>
        <strain evidence="2 3">DSM 43675</strain>
    </source>
</reference>
<sequence>MEGILTLIVVSLLAAFCVRWAAARLRLTMPARAAVIIVFVIVVLALYGQHLRN</sequence>